<dbReference type="EMBL" id="JN378394">
    <property type="protein sequence ID" value="AEV53933.1"/>
    <property type="molecule type" value="Genomic_DNA"/>
</dbReference>
<evidence type="ECO:0000256" key="5">
    <source>
        <dbReference type="ARBA" id="ARBA00023002"/>
    </source>
</evidence>
<dbReference type="AlphaFoldDB" id="G9HPK4"/>
<dbReference type="Pfam" id="PF08240">
    <property type="entry name" value="ADH_N"/>
    <property type="match status" value="1"/>
</dbReference>
<dbReference type="PANTHER" id="PTHR43161:SF26">
    <property type="entry name" value="GALACTITOL 1-PHOSPHATE 5-DEHYDROGENASE"/>
    <property type="match status" value="1"/>
</dbReference>
<dbReference type="InterPro" id="IPR013149">
    <property type="entry name" value="ADH-like_C"/>
</dbReference>
<dbReference type="SUPFAM" id="SSF51735">
    <property type="entry name" value="NAD(P)-binding Rossmann-fold domains"/>
    <property type="match status" value="1"/>
</dbReference>
<protein>
    <submittedName>
        <fullName evidence="9">2,3-butanediol dehydrogenase</fullName>
    </submittedName>
</protein>
<dbReference type="Gene3D" id="3.40.50.720">
    <property type="entry name" value="NAD(P)-binding Rossmann-like Domain"/>
    <property type="match status" value="1"/>
</dbReference>
<dbReference type="InterPro" id="IPR002328">
    <property type="entry name" value="ADH_Zn_CS"/>
</dbReference>
<name>G9HPK4_PAEPO</name>
<dbReference type="GO" id="GO:0000721">
    <property type="term" value="F:(R,R)-butanediol dehydrogenase activity"/>
    <property type="evidence" value="ECO:0007669"/>
    <property type="project" value="TreeGrafter"/>
</dbReference>
<keyword evidence="4 6" id="KW-0862">Zinc</keyword>
<feature type="domain" description="Alcohol dehydrogenase-like C-terminal" evidence="7">
    <location>
        <begin position="183"/>
        <end position="308"/>
    </location>
</feature>
<evidence type="ECO:0000256" key="4">
    <source>
        <dbReference type="ARBA" id="ARBA00022833"/>
    </source>
</evidence>
<feature type="domain" description="Alcohol dehydrogenase-like N-terminal" evidence="8">
    <location>
        <begin position="24"/>
        <end position="145"/>
    </location>
</feature>
<dbReference type="CDD" id="cd08233">
    <property type="entry name" value="butanediol_DH_like"/>
    <property type="match status" value="1"/>
</dbReference>
<dbReference type="PROSITE" id="PS00059">
    <property type="entry name" value="ADH_ZINC"/>
    <property type="match status" value="1"/>
</dbReference>
<dbReference type="GO" id="GO:0008270">
    <property type="term" value="F:zinc ion binding"/>
    <property type="evidence" value="ECO:0007669"/>
    <property type="project" value="InterPro"/>
</dbReference>
<comment type="cofactor">
    <cofactor evidence="1 6">
        <name>Zn(2+)</name>
        <dbReference type="ChEBI" id="CHEBI:29105"/>
    </cofactor>
</comment>
<evidence type="ECO:0000256" key="1">
    <source>
        <dbReference type="ARBA" id="ARBA00001947"/>
    </source>
</evidence>
<sequence>MQALRWHGIKDLRLENIEQPAALPGKVKIKVEWCGICGSDLHEYVAGPIFIPENAQHPLTGEKSPIVMGHEFSGQFFDFGEGVTKIQVGDREVVEPVFACGECDACRQGKYNLCDKMGFLGLAGGGGGFSEYVAADEHMVHKIPESVSFEQGALVEPSAVALYAVRQIQLKVDDKAVVFGAGPIGLLVIEALNASGASEIYAEELSEERTAKAEDLGAIVLDPNTYDVVEELHKRTNGGVYVPYEVTEVPPVLTQAIESAKISGEIMIVIIFEKEALIKPNNIVMNERNLTGLICYDDVFPALISLMENGYFPADKLVIKRIKLVDVIEAAFESLLIEEYQVTILVSPHA</sequence>
<reference evidence="9" key="1">
    <citation type="journal article" date="2012" name="J. Basic Microbiol.">
        <title>A 2,3-butanediol dehydrogenase from Paenibacillus polymyxa ZJ-9 for mainly producing R,R -2,3-butanediol: Purification, characterization and cloning.</title>
        <authorList>
            <person name="Gao J."/>
            <person name="Yang H.H."/>
            <person name="Feng X.H."/>
            <person name="Li S."/>
            <person name="Xu H."/>
        </authorList>
    </citation>
    <scope>NUCLEOTIDE SEQUENCE</scope>
    <source>
        <strain evidence="9">ZJ-9</strain>
    </source>
</reference>
<dbReference type="InterPro" id="IPR036291">
    <property type="entry name" value="NAD(P)-bd_dom_sf"/>
</dbReference>
<dbReference type="Gene3D" id="3.90.180.10">
    <property type="entry name" value="Medium-chain alcohol dehydrogenases, catalytic domain"/>
    <property type="match status" value="1"/>
</dbReference>
<proteinExistence type="inferred from homology"/>
<evidence type="ECO:0000256" key="2">
    <source>
        <dbReference type="ARBA" id="ARBA00008072"/>
    </source>
</evidence>
<dbReference type="InterPro" id="IPR011032">
    <property type="entry name" value="GroES-like_sf"/>
</dbReference>
<keyword evidence="5" id="KW-0560">Oxidoreductase</keyword>
<evidence type="ECO:0000259" key="7">
    <source>
        <dbReference type="Pfam" id="PF00107"/>
    </source>
</evidence>
<dbReference type="SUPFAM" id="SSF50129">
    <property type="entry name" value="GroES-like"/>
    <property type="match status" value="1"/>
</dbReference>
<evidence type="ECO:0000256" key="6">
    <source>
        <dbReference type="RuleBase" id="RU361277"/>
    </source>
</evidence>
<comment type="similarity">
    <text evidence="2 6">Belongs to the zinc-containing alcohol dehydrogenase family.</text>
</comment>
<dbReference type="InterPro" id="IPR013154">
    <property type="entry name" value="ADH-like_N"/>
</dbReference>
<evidence type="ECO:0000256" key="3">
    <source>
        <dbReference type="ARBA" id="ARBA00022723"/>
    </source>
</evidence>
<dbReference type="SMR" id="G9HPK4"/>
<evidence type="ECO:0000313" key="9">
    <source>
        <dbReference type="EMBL" id="AEV53933.1"/>
    </source>
</evidence>
<organism evidence="9">
    <name type="scientific">Paenibacillus polymyxa</name>
    <name type="common">Bacillus polymyxa</name>
    <dbReference type="NCBI Taxonomy" id="1406"/>
    <lineage>
        <taxon>Bacteria</taxon>
        <taxon>Bacillati</taxon>
        <taxon>Bacillota</taxon>
        <taxon>Bacilli</taxon>
        <taxon>Bacillales</taxon>
        <taxon>Paenibacillaceae</taxon>
        <taxon>Paenibacillus</taxon>
    </lineage>
</organism>
<evidence type="ECO:0000259" key="8">
    <source>
        <dbReference type="Pfam" id="PF08240"/>
    </source>
</evidence>
<accession>G9HPK4</accession>
<keyword evidence="3 6" id="KW-0479">Metal-binding</keyword>
<gene>
    <name evidence="9" type="primary">budC</name>
</gene>
<dbReference type="Pfam" id="PF00107">
    <property type="entry name" value="ADH_zinc_N"/>
    <property type="match status" value="1"/>
</dbReference>
<dbReference type="PANTHER" id="PTHR43161">
    <property type="entry name" value="SORBITOL DEHYDROGENASE"/>
    <property type="match status" value="1"/>
</dbReference>